<evidence type="ECO:0000256" key="1">
    <source>
        <dbReference type="ARBA" id="ARBA00022860"/>
    </source>
</evidence>
<sequence length="277" mass="31611">MGLGKWFKTIFCLKKVKDNRSKQVKVNPASKKSNGYDLPGKDSSSKKSGVLSMAINNIAAMRIQSAFRAFMTRKARGRLKETVQLTTLIEADSGRKQASATLNHINSWSRIQDQIRARRFYMVTEGRLRQKNLENQLKLEAKLQQIEVEWCGGGETMEEIIAKIYKREEAAVKRERAMAYAFSHQWRANSGQCFGQAYYDLGKESWGWSWKERWIAVRPWESRVHTKVIIPKKDQNHQANKGGEPNSSNIKATTNATKQAPRKENSEVEAKASKTEA</sequence>
<dbReference type="STRING" id="1590841.A0A2R6QCI9"/>
<dbReference type="PROSITE" id="PS50096">
    <property type="entry name" value="IQ"/>
    <property type="match status" value="1"/>
</dbReference>
<feature type="compositionally biased region" description="Basic and acidic residues" evidence="3">
    <location>
        <begin position="261"/>
        <end position="277"/>
    </location>
</feature>
<dbReference type="FunCoup" id="A0A2R6QCI9">
    <property type="interactions" value="19"/>
</dbReference>
<evidence type="ECO:0000313" key="4">
    <source>
        <dbReference type="EMBL" id="PSS05848.1"/>
    </source>
</evidence>
<comment type="similarity">
    <text evidence="2">Belongs to the IQD family.</text>
</comment>
<evidence type="ECO:0000313" key="5">
    <source>
        <dbReference type="Proteomes" id="UP000241394"/>
    </source>
</evidence>
<dbReference type="PANTHER" id="PTHR32295:SF93">
    <property type="entry name" value="PROTEIN IQ-DOMAIN 9"/>
    <property type="match status" value="1"/>
</dbReference>
<organism evidence="4 5">
    <name type="scientific">Actinidia chinensis var. chinensis</name>
    <name type="common">Chinese soft-hair kiwi</name>
    <dbReference type="NCBI Taxonomy" id="1590841"/>
    <lineage>
        <taxon>Eukaryota</taxon>
        <taxon>Viridiplantae</taxon>
        <taxon>Streptophyta</taxon>
        <taxon>Embryophyta</taxon>
        <taxon>Tracheophyta</taxon>
        <taxon>Spermatophyta</taxon>
        <taxon>Magnoliopsida</taxon>
        <taxon>eudicotyledons</taxon>
        <taxon>Gunneridae</taxon>
        <taxon>Pentapetalae</taxon>
        <taxon>asterids</taxon>
        <taxon>Ericales</taxon>
        <taxon>Actinidiaceae</taxon>
        <taxon>Actinidia</taxon>
    </lineage>
</organism>
<name>A0A2R6QCI9_ACTCC</name>
<feature type="compositionally biased region" description="Polar residues" evidence="3">
    <location>
        <begin position="245"/>
        <end position="258"/>
    </location>
</feature>
<comment type="caution">
    <text evidence="4">The sequence shown here is derived from an EMBL/GenBank/DDBJ whole genome shotgun (WGS) entry which is preliminary data.</text>
</comment>
<dbReference type="GO" id="GO:0005516">
    <property type="term" value="F:calmodulin binding"/>
    <property type="evidence" value="ECO:0007669"/>
    <property type="project" value="UniProtKB-KW"/>
</dbReference>
<gene>
    <name evidence="4" type="ORF">CEY00_Acc19118</name>
</gene>
<dbReference type="AlphaFoldDB" id="A0A2R6QCI9"/>
<feature type="region of interest" description="Disordered" evidence="3">
    <location>
        <begin position="231"/>
        <end position="277"/>
    </location>
</feature>
<dbReference type="Proteomes" id="UP000241394">
    <property type="component" value="Chromosome LG17"/>
</dbReference>
<keyword evidence="1" id="KW-0112">Calmodulin-binding</keyword>
<dbReference type="EMBL" id="NKQK01000017">
    <property type="protein sequence ID" value="PSS05848.1"/>
    <property type="molecule type" value="Genomic_DNA"/>
</dbReference>
<evidence type="ECO:0000256" key="2">
    <source>
        <dbReference type="ARBA" id="ARBA00024341"/>
    </source>
</evidence>
<protein>
    <submittedName>
        <fullName evidence="4">Protein IQ-DOMAIN like</fullName>
    </submittedName>
</protein>
<dbReference type="Gramene" id="PSS05848">
    <property type="protein sequence ID" value="PSS05848"/>
    <property type="gene ID" value="CEY00_Acc19118"/>
</dbReference>
<keyword evidence="5" id="KW-1185">Reference proteome</keyword>
<evidence type="ECO:0000256" key="3">
    <source>
        <dbReference type="SAM" id="MobiDB-lite"/>
    </source>
</evidence>
<dbReference type="PANTHER" id="PTHR32295">
    <property type="entry name" value="IQ-DOMAIN 5-RELATED"/>
    <property type="match status" value="1"/>
</dbReference>
<proteinExistence type="inferred from homology"/>
<dbReference type="OrthoDB" id="1923765at2759"/>
<reference evidence="4 5" key="1">
    <citation type="submission" date="2017-07" db="EMBL/GenBank/DDBJ databases">
        <title>An improved, manually edited Actinidia chinensis var. chinensis (kiwifruit) genome highlights the challenges associated with draft genomes and gene prediction in plants.</title>
        <authorList>
            <person name="Pilkington S."/>
            <person name="Crowhurst R."/>
            <person name="Hilario E."/>
            <person name="Nardozza S."/>
            <person name="Fraser L."/>
            <person name="Peng Y."/>
            <person name="Gunaseelan K."/>
            <person name="Simpson R."/>
            <person name="Tahir J."/>
            <person name="Deroles S."/>
            <person name="Templeton K."/>
            <person name="Luo Z."/>
            <person name="Davy M."/>
            <person name="Cheng C."/>
            <person name="Mcneilage M."/>
            <person name="Scaglione D."/>
            <person name="Liu Y."/>
            <person name="Zhang Q."/>
            <person name="Datson P."/>
            <person name="De Silva N."/>
            <person name="Gardiner S."/>
            <person name="Bassett H."/>
            <person name="Chagne D."/>
            <person name="Mccallum J."/>
            <person name="Dzierzon H."/>
            <person name="Deng C."/>
            <person name="Wang Y.-Y."/>
            <person name="Barron N."/>
            <person name="Manako K."/>
            <person name="Bowen J."/>
            <person name="Foster T."/>
            <person name="Erridge Z."/>
            <person name="Tiffin H."/>
            <person name="Waite C."/>
            <person name="Davies K."/>
            <person name="Grierson E."/>
            <person name="Laing W."/>
            <person name="Kirk R."/>
            <person name="Chen X."/>
            <person name="Wood M."/>
            <person name="Montefiori M."/>
            <person name="Brummell D."/>
            <person name="Schwinn K."/>
            <person name="Catanach A."/>
            <person name="Fullerton C."/>
            <person name="Li D."/>
            <person name="Meiyalaghan S."/>
            <person name="Nieuwenhuizen N."/>
            <person name="Read N."/>
            <person name="Prakash R."/>
            <person name="Hunter D."/>
            <person name="Zhang H."/>
            <person name="Mckenzie M."/>
            <person name="Knabel M."/>
            <person name="Harris A."/>
            <person name="Allan A."/>
            <person name="Chen A."/>
            <person name="Janssen B."/>
            <person name="Plunkett B."/>
            <person name="Dwamena C."/>
            <person name="Voogd C."/>
            <person name="Leif D."/>
            <person name="Lafferty D."/>
            <person name="Souleyre E."/>
            <person name="Varkonyi-Gasic E."/>
            <person name="Gambi F."/>
            <person name="Hanley J."/>
            <person name="Yao J.-L."/>
            <person name="Cheung J."/>
            <person name="David K."/>
            <person name="Warren B."/>
            <person name="Marsh K."/>
            <person name="Snowden K."/>
            <person name="Lin-Wang K."/>
            <person name="Brian L."/>
            <person name="Martinez-Sanchez M."/>
            <person name="Wang M."/>
            <person name="Ileperuma N."/>
            <person name="Macnee N."/>
            <person name="Campin R."/>
            <person name="Mcatee P."/>
            <person name="Drummond R."/>
            <person name="Espley R."/>
            <person name="Ireland H."/>
            <person name="Wu R."/>
            <person name="Atkinson R."/>
            <person name="Karunairetnam S."/>
            <person name="Bulley S."/>
            <person name="Chunkath S."/>
            <person name="Hanley Z."/>
            <person name="Storey R."/>
            <person name="Thrimawithana A."/>
            <person name="Thomson S."/>
            <person name="David C."/>
            <person name="Testolin R."/>
        </authorList>
    </citation>
    <scope>NUCLEOTIDE SEQUENCE [LARGE SCALE GENOMIC DNA]</scope>
    <source>
        <strain evidence="5">cv. Red5</strain>
        <tissue evidence="4">Young leaf</tissue>
    </source>
</reference>
<dbReference type="InParanoid" id="A0A2R6QCI9"/>
<reference evidence="5" key="2">
    <citation type="journal article" date="2018" name="BMC Genomics">
        <title>A manually annotated Actinidia chinensis var. chinensis (kiwifruit) genome highlights the challenges associated with draft genomes and gene prediction in plants.</title>
        <authorList>
            <person name="Pilkington S.M."/>
            <person name="Crowhurst R."/>
            <person name="Hilario E."/>
            <person name="Nardozza S."/>
            <person name="Fraser L."/>
            <person name="Peng Y."/>
            <person name="Gunaseelan K."/>
            <person name="Simpson R."/>
            <person name="Tahir J."/>
            <person name="Deroles S.C."/>
            <person name="Templeton K."/>
            <person name="Luo Z."/>
            <person name="Davy M."/>
            <person name="Cheng C."/>
            <person name="McNeilage M."/>
            <person name="Scaglione D."/>
            <person name="Liu Y."/>
            <person name="Zhang Q."/>
            <person name="Datson P."/>
            <person name="De Silva N."/>
            <person name="Gardiner S.E."/>
            <person name="Bassett H."/>
            <person name="Chagne D."/>
            <person name="McCallum J."/>
            <person name="Dzierzon H."/>
            <person name="Deng C."/>
            <person name="Wang Y.Y."/>
            <person name="Barron L."/>
            <person name="Manako K."/>
            <person name="Bowen J."/>
            <person name="Foster T.M."/>
            <person name="Erridge Z.A."/>
            <person name="Tiffin H."/>
            <person name="Waite C.N."/>
            <person name="Davies K.M."/>
            <person name="Grierson E.P."/>
            <person name="Laing W.A."/>
            <person name="Kirk R."/>
            <person name="Chen X."/>
            <person name="Wood M."/>
            <person name="Montefiori M."/>
            <person name="Brummell D.A."/>
            <person name="Schwinn K.E."/>
            <person name="Catanach A."/>
            <person name="Fullerton C."/>
            <person name="Li D."/>
            <person name="Meiyalaghan S."/>
            <person name="Nieuwenhuizen N."/>
            <person name="Read N."/>
            <person name="Prakash R."/>
            <person name="Hunter D."/>
            <person name="Zhang H."/>
            <person name="McKenzie M."/>
            <person name="Knabel M."/>
            <person name="Harris A."/>
            <person name="Allan A.C."/>
            <person name="Gleave A."/>
            <person name="Chen A."/>
            <person name="Janssen B.J."/>
            <person name="Plunkett B."/>
            <person name="Ampomah-Dwamena C."/>
            <person name="Voogd C."/>
            <person name="Leif D."/>
            <person name="Lafferty D."/>
            <person name="Souleyre E.J.F."/>
            <person name="Varkonyi-Gasic E."/>
            <person name="Gambi F."/>
            <person name="Hanley J."/>
            <person name="Yao J.L."/>
            <person name="Cheung J."/>
            <person name="David K.M."/>
            <person name="Warren B."/>
            <person name="Marsh K."/>
            <person name="Snowden K.C."/>
            <person name="Lin-Wang K."/>
            <person name="Brian L."/>
            <person name="Martinez-Sanchez M."/>
            <person name="Wang M."/>
            <person name="Ileperuma N."/>
            <person name="Macnee N."/>
            <person name="Campin R."/>
            <person name="McAtee P."/>
            <person name="Drummond R.S.M."/>
            <person name="Espley R.V."/>
            <person name="Ireland H.S."/>
            <person name="Wu R."/>
            <person name="Atkinson R.G."/>
            <person name="Karunairetnam S."/>
            <person name="Bulley S."/>
            <person name="Chunkath S."/>
            <person name="Hanley Z."/>
            <person name="Storey R."/>
            <person name="Thrimawithana A.H."/>
            <person name="Thomson S."/>
            <person name="David C."/>
            <person name="Testolin R."/>
            <person name="Huang H."/>
            <person name="Hellens R.P."/>
            <person name="Schaffer R.J."/>
        </authorList>
    </citation>
    <scope>NUCLEOTIDE SEQUENCE [LARGE SCALE GENOMIC DNA]</scope>
    <source>
        <strain evidence="5">cv. Red5</strain>
    </source>
</reference>
<accession>A0A2R6QCI9</accession>
<feature type="region of interest" description="Disordered" evidence="3">
    <location>
        <begin position="22"/>
        <end position="47"/>
    </location>
</feature>
<dbReference type="OMA" id="CPWEARV"/>